<dbReference type="AlphaFoldDB" id="A0A955L0N6"/>
<evidence type="ECO:0000256" key="1">
    <source>
        <dbReference type="SAM" id="Phobius"/>
    </source>
</evidence>
<protein>
    <submittedName>
        <fullName evidence="2">Uncharacterized protein</fullName>
    </submittedName>
</protein>
<dbReference type="Proteomes" id="UP000745577">
    <property type="component" value="Unassembled WGS sequence"/>
</dbReference>
<reference evidence="2" key="2">
    <citation type="journal article" date="2021" name="Microbiome">
        <title>Successional dynamics and alternative stable states in a saline activated sludge microbial community over 9 years.</title>
        <authorList>
            <person name="Wang Y."/>
            <person name="Ye J."/>
            <person name="Ju F."/>
            <person name="Liu L."/>
            <person name="Boyd J.A."/>
            <person name="Deng Y."/>
            <person name="Parks D.H."/>
            <person name="Jiang X."/>
            <person name="Yin X."/>
            <person name="Woodcroft B.J."/>
            <person name="Tyson G.W."/>
            <person name="Hugenholtz P."/>
            <person name="Polz M.F."/>
            <person name="Zhang T."/>
        </authorList>
    </citation>
    <scope>NUCLEOTIDE SEQUENCE</scope>
    <source>
        <strain evidence="2">HKST-UBA15</strain>
    </source>
</reference>
<dbReference type="EMBL" id="JAGQLL010000004">
    <property type="protein sequence ID" value="MCA9379606.1"/>
    <property type="molecule type" value="Genomic_DNA"/>
</dbReference>
<comment type="caution">
    <text evidence="2">The sequence shown here is derived from an EMBL/GenBank/DDBJ whole genome shotgun (WGS) entry which is preliminary data.</text>
</comment>
<feature type="transmembrane region" description="Helical" evidence="1">
    <location>
        <begin position="35"/>
        <end position="56"/>
    </location>
</feature>
<accession>A0A955L0N6</accession>
<keyword evidence="1" id="KW-1133">Transmembrane helix</keyword>
<gene>
    <name evidence="2" type="ORF">KC675_00315</name>
</gene>
<sequence length="222" mass="25359">MAMSSNNPVKPLVDASEITSQASKPMSKSLNKKPVIIVVVGVLLLMTIVFGIYYFFVYRDNVDQTEEVNASVFIPDEDEIDYLNEKYNFKMIVKRDWNINEFGTKVEFNVGNDGKIYFEAFEDSEFANISEIDERFCQSFEEGFKEGLSGNELANNFNFQLFEQNGLNGCTAEGEILEGFRQKYNVFYNPELKLVYSIFYTSANPENEAVLTESIASFRLAD</sequence>
<keyword evidence="1" id="KW-0812">Transmembrane</keyword>
<name>A0A955L0N6_9BACT</name>
<reference evidence="2" key="1">
    <citation type="submission" date="2020-04" db="EMBL/GenBank/DDBJ databases">
        <authorList>
            <person name="Zhang T."/>
        </authorList>
    </citation>
    <scope>NUCLEOTIDE SEQUENCE</scope>
    <source>
        <strain evidence="2">HKST-UBA15</strain>
    </source>
</reference>
<evidence type="ECO:0000313" key="2">
    <source>
        <dbReference type="EMBL" id="MCA9379606.1"/>
    </source>
</evidence>
<proteinExistence type="predicted"/>
<organism evidence="2 3">
    <name type="scientific">Candidatus Dojkabacteria bacterium</name>
    <dbReference type="NCBI Taxonomy" id="2099670"/>
    <lineage>
        <taxon>Bacteria</taxon>
        <taxon>Candidatus Dojkabacteria</taxon>
    </lineage>
</organism>
<evidence type="ECO:0000313" key="3">
    <source>
        <dbReference type="Proteomes" id="UP000745577"/>
    </source>
</evidence>
<keyword evidence="1" id="KW-0472">Membrane</keyword>